<dbReference type="GO" id="GO:0036431">
    <property type="term" value="F:dCMP kinase activity"/>
    <property type="evidence" value="ECO:0007669"/>
    <property type="project" value="RHEA"/>
</dbReference>
<dbReference type="Gene3D" id="3.40.50.300">
    <property type="entry name" value="P-loop containing nucleotide triphosphate hydrolases"/>
    <property type="match status" value="1"/>
</dbReference>
<dbReference type="GO" id="GO:0005634">
    <property type="term" value="C:nucleus"/>
    <property type="evidence" value="ECO:0007669"/>
    <property type="project" value="UniProtKB-SubCell"/>
</dbReference>
<evidence type="ECO:0000313" key="11">
    <source>
        <dbReference type="Proteomes" id="UP000183832"/>
    </source>
</evidence>
<dbReference type="EMBL" id="CVRI01000036">
    <property type="protein sequence ID" value="CRK93102.1"/>
    <property type="molecule type" value="Genomic_DNA"/>
</dbReference>
<dbReference type="GO" id="GO:0005737">
    <property type="term" value="C:cytoplasm"/>
    <property type="evidence" value="ECO:0007669"/>
    <property type="project" value="UniProtKB-SubCell"/>
</dbReference>
<sequence length="240" mass="27215">MIPVLNQLLKTKLVVKCFKRHVTLSPLSGNKFILRKMENNKPKIIFVLGAPGAGKGTQCEKIVNSFGFKHLSAGDLLREERAREGSQFGSLIEDCITNGKIVPVEITCSLLENAIIKTNQETGNNKFLIDGFPRNEDNLQGWQRQMSEKVDFLFVLFFECSQDKCVERCLKRGQAGSGRTDDNMESLKKRFDTYMNDTMAIINHYRGLGKVRQIFANEDPETVFKSVKNALTEAQEQKLF</sequence>
<evidence type="ECO:0000256" key="3">
    <source>
        <dbReference type="ARBA" id="ARBA00022741"/>
    </source>
</evidence>
<feature type="binding site" evidence="9">
    <location>
        <position position="172"/>
    </location>
    <ligand>
        <name>ATP</name>
        <dbReference type="ChEBI" id="CHEBI:30616"/>
    </ligand>
</feature>
<evidence type="ECO:0000256" key="9">
    <source>
        <dbReference type="HAMAP-Rule" id="MF_03172"/>
    </source>
</evidence>
<name>A0A1J1I2M5_9DIPT</name>
<feature type="binding site" evidence="9">
    <location>
        <position position="138"/>
    </location>
    <ligand>
        <name>CMP</name>
        <dbReference type="ChEBI" id="CHEBI:60377"/>
    </ligand>
</feature>
<keyword evidence="6 9" id="KW-0665">Pyrimidine biosynthesis</keyword>
<dbReference type="AlphaFoldDB" id="A0A1J1I2M5"/>
<dbReference type="Proteomes" id="UP000183832">
    <property type="component" value="Unassembled WGS sequence"/>
</dbReference>
<keyword evidence="5 9" id="KW-0067">ATP-binding</keyword>
<keyword evidence="1 9" id="KW-0963">Cytoplasm</keyword>
<keyword evidence="11" id="KW-1185">Reference proteome</keyword>
<dbReference type="HAMAP" id="MF_03172">
    <property type="entry name" value="Adenylate_kinase_UMP_CMP_kin"/>
    <property type="match status" value="1"/>
</dbReference>
<organism evidence="10 11">
    <name type="scientific">Clunio marinus</name>
    <dbReference type="NCBI Taxonomy" id="568069"/>
    <lineage>
        <taxon>Eukaryota</taxon>
        <taxon>Metazoa</taxon>
        <taxon>Ecdysozoa</taxon>
        <taxon>Arthropoda</taxon>
        <taxon>Hexapoda</taxon>
        <taxon>Insecta</taxon>
        <taxon>Pterygota</taxon>
        <taxon>Neoptera</taxon>
        <taxon>Endopterygota</taxon>
        <taxon>Diptera</taxon>
        <taxon>Nematocera</taxon>
        <taxon>Chironomoidea</taxon>
        <taxon>Chironomidae</taxon>
        <taxon>Clunio</taxon>
    </lineage>
</organism>
<dbReference type="EC" id="2.7.4.14" evidence="9"/>
<proteinExistence type="inferred from homology"/>
<dbReference type="SUPFAM" id="SSF52540">
    <property type="entry name" value="P-loop containing nucleoside triphosphate hydrolases"/>
    <property type="match status" value="1"/>
</dbReference>
<evidence type="ECO:0000256" key="2">
    <source>
        <dbReference type="ARBA" id="ARBA00022679"/>
    </source>
</evidence>
<feature type="region of interest" description="NMPbind" evidence="9">
    <location>
        <begin position="72"/>
        <end position="102"/>
    </location>
</feature>
<dbReference type="GO" id="GO:0005524">
    <property type="term" value="F:ATP binding"/>
    <property type="evidence" value="ECO:0007669"/>
    <property type="project" value="UniProtKB-KW"/>
</dbReference>
<dbReference type="InterPro" id="IPR027417">
    <property type="entry name" value="P-loop_NTPase"/>
</dbReference>
<dbReference type="PRINTS" id="PR00094">
    <property type="entry name" value="ADENYLTKNASE"/>
</dbReference>
<comment type="similarity">
    <text evidence="9">Belongs to the adenylate kinase family. UMP-CMP kinase subfamily.</text>
</comment>
<comment type="caution">
    <text evidence="9">Lacks conserved residue(s) required for the propagation of feature annotation.</text>
</comment>
<keyword evidence="3 9" id="KW-0547">Nucleotide-binding</keyword>
<comment type="subcellular location">
    <subcellularLocation>
        <location evidence="9">Cytoplasm</location>
    </subcellularLocation>
    <subcellularLocation>
        <location evidence="9">Nucleus</location>
    </subcellularLocation>
</comment>
<feature type="binding site" evidence="9">
    <location>
        <position position="190"/>
    </location>
    <ligand>
        <name>a ribonucleoside 5'-phosphate</name>
        <dbReference type="ChEBI" id="CHEBI:58043"/>
    </ligand>
</feature>
<evidence type="ECO:0000256" key="4">
    <source>
        <dbReference type="ARBA" id="ARBA00022777"/>
    </source>
</evidence>
<protein>
    <recommendedName>
        <fullName evidence="9">UMP-CMP kinase</fullName>
        <ecNumber evidence="9">2.7.4.14</ecNumber>
    </recommendedName>
    <alternativeName>
        <fullName evidence="9">Deoxycytidylate kinase</fullName>
        <shortName evidence="9">CK</shortName>
        <shortName evidence="9">dCMP kinase</shortName>
    </alternativeName>
    <alternativeName>
        <fullName evidence="9">Uridine monophosphate/cytidine monophosphate kinase</fullName>
        <shortName evidence="9">UMP/CMP kinase</shortName>
        <shortName evidence="9">UMP/CMPK</shortName>
    </alternativeName>
</protein>
<comment type="catalytic activity">
    <reaction evidence="9">
        <text>CMP + ATP = CDP + ADP</text>
        <dbReference type="Rhea" id="RHEA:11600"/>
        <dbReference type="ChEBI" id="CHEBI:30616"/>
        <dbReference type="ChEBI" id="CHEBI:58069"/>
        <dbReference type="ChEBI" id="CHEBI:60377"/>
        <dbReference type="ChEBI" id="CHEBI:456216"/>
        <dbReference type="EC" id="2.7.4.14"/>
    </reaction>
</comment>
<dbReference type="GO" id="GO:0006221">
    <property type="term" value="P:pyrimidine nucleotide biosynthetic process"/>
    <property type="evidence" value="ECO:0007669"/>
    <property type="project" value="UniProtKB-UniRule"/>
</dbReference>
<feature type="binding site" evidence="9">
    <location>
        <begin position="100"/>
        <end position="102"/>
    </location>
    <ligand>
        <name>a ribonucleoside 5'-phosphate</name>
        <dbReference type="ChEBI" id="CHEBI:58043"/>
    </ligand>
</feature>
<keyword evidence="4 9" id="KW-0418">Kinase</keyword>
<dbReference type="FunFam" id="3.40.50.300:FF:000315">
    <property type="entry name" value="Adenylate kinase 1"/>
    <property type="match status" value="1"/>
</dbReference>
<dbReference type="NCBIfam" id="TIGR01359">
    <property type="entry name" value="UMP_CMP_kin_fam"/>
    <property type="match status" value="1"/>
</dbReference>
<dbReference type="Pfam" id="PF00406">
    <property type="entry name" value="ADK"/>
    <property type="match status" value="1"/>
</dbReference>
<dbReference type="GO" id="GO:0033862">
    <property type="term" value="F:UMP kinase activity"/>
    <property type="evidence" value="ECO:0007669"/>
    <property type="project" value="RHEA"/>
</dbReference>
<accession>A0A1J1I2M5</accession>
<evidence type="ECO:0000256" key="8">
    <source>
        <dbReference type="ARBA" id="ARBA00048116"/>
    </source>
</evidence>
<evidence type="ECO:0000256" key="1">
    <source>
        <dbReference type="ARBA" id="ARBA00022490"/>
    </source>
</evidence>
<feature type="binding site" evidence="9">
    <location>
        <begin position="131"/>
        <end position="134"/>
    </location>
    <ligand>
        <name>a ribonucleoside 5'-phosphate</name>
        <dbReference type="ChEBI" id="CHEBI:58043"/>
    </ligand>
</feature>
<dbReference type="OrthoDB" id="442176at2759"/>
<evidence type="ECO:0000256" key="6">
    <source>
        <dbReference type="ARBA" id="ARBA00022975"/>
    </source>
</evidence>
<dbReference type="CDD" id="cd01428">
    <property type="entry name" value="ADK"/>
    <property type="match status" value="1"/>
</dbReference>
<comment type="subunit">
    <text evidence="9">Monomer.</text>
</comment>
<dbReference type="PANTHER" id="PTHR23359">
    <property type="entry name" value="NUCLEOTIDE KINASE"/>
    <property type="match status" value="1"/>
</dbReference>
<keyword evidence="2 9" id="KW-0808">Transferase</keyword>
<feature type="binding site" evidence="9">
    <location>
        <begin position="52"/>
        <end position="57"/>
    </location>
    <ligand>
        <name>ATP</name>
        <dbReference type="ChEBI" id="CHEBI:30616"/>
    </ligand>
</feature>
<keyword evidence="7 9" id="KW-0539">Nucleus</keyword>
<dbReference type="HAMAP" id="MF_00235">
    <property type="entry name" value="Adenylate_kinase_Adk"/>
    <property type="match status" value="1"/>
</dbReference>
<evidence type="ECO:0000313" key="10">
    <source>
        <dbReference type="EMBL" id="CRK93102.1"/>
    </source>
</evidence>
<comment type="cofactor">
    <cofactor evidence="9">
        <name>Mg(2+)</name>
        <dbReference type="ChEBI" id="CHEBI:18420"/>
    </cofactor>
    <text evidence="9">Binds 1 Mg(2+) ion per monomer.</text>
</comment>
<evidence type="ECO:0000256" key="5">
    <source>
        <dbReference type="ARBA" id="ARBA00022840"/>
    </source>
</evidence>
<dbReference type="InterPro" id="IPR006266">
    <property type="entry name" value="UMP_CMP_kinase"/>
</dbReference>
<dbReference type="GO" id="GO:0006207">
    <property type="term" value="P:'de novo' pyrimidine nucleobase biosynthetic process"/>
    <property type="evidence" value="ECO:0007669"/>
    <property type="project" value="InterPro"/>
</dbReference>
<dbReference type="InterPro" id="IPR000850">
    <property type="entry name" value="Adenylat/UMP-CMP_kin"/>
</dbReference>
<feature type="binding site" evidence="9">
    <location>
        <position position="78"/>
    </location>
    <ligand>
        <name>a ribonucleoside 5'-phosphate</name>
        <dbReference type="ChEBI" id="CHEBI:58043"/>
    </ligand>
</feature>
<feature type="binding site" evidence="9">
    <location>
        <position position="179"/>
    </location>
    <ligand>
        <name>a ribonucleoside 5'-phosphate</name>
        <dbReference type="ChEBI" id="CHEBI:58043"/>
    </ligand>
</feature>
<dbReference type="PROSITE" id="PS00113">
    <property type="entry name" value="ADENYLATE_KINASE"/>
    <property type="match status" value="1"/>
</dbReference>
<reference evidence="10 11" key="1">
    <citation type="submission" date="2015-04" db="EMBL/GenBank/DDBJ databases">
        <authorList>
            <person name="Syromyatnikov M.Y."/>
            <person name="Popov V.N."/>
        </authorList>
    </citation>
    <scope>NUCLEOTIDE SEQUENCE [LARGE SCALE GENOMIC DNA]</scope>
</reference>
<comment type="catalytic activity">
    <reaction evidence="9">
        <text>dCMP + ATP = dCDP + ADP</text>
        <dbReference type="Rhea" id="RHEA:25094"/>
        <dbReference type="ChEBI" id="CHEBI:30616"/>
        <dbReference type="ChEBI" id="CHEBI:57566"/>
        <dbReference type="ChEBI" id="CHEBI:58593"/>
        <dbReference type="ChEBI" id="CHEBI:456216"/>
        <dbReference type="EC" id="2.7.4.14"/>
    </reaction>
</comment>
<dbReference type="STRING" id="568069.A0A1J1I2M5"/>
<feature type="binding site" evidence="9">
    <location>
        <position position="218"/>
    </location>
    <ligand>
        <name>ATP</name>
        <dbReference type="ChEBI" id="CHEBI:30616"/>
    </ligand>
</feature>
<gene>
    <name evidence="10" type="primary">putative UMP-CMP kinase</name>
    <name evidence="10" type="ORF">CLUMA_CG006573</name>
</gene>
<dbReference type="GO" id="GO:0036430">
    <property type="term" value="F:CMP kinase activity"/>
    <property type="evidence" value="ECO:0007669"/>
    <property type="project" value="RHEA"/>
</dbReference>
<dbReference type="InterPro" id="IPR033690">
    <property type="entry name" value="Adenylat_kinase_CS"/>
</dbReference>
<evidence type="ECO:0000256" key="7">
    <source>
        <dbReference type="ARBA" id="ARBA00023242"/>
    </source>
</evidence>
<comment type="function">
    <text evidence="9">Catalyzes the phosphorylation of pyrimidine nucleoside monophosphates at the expense of ATP. Plays an important role in de novo pyrimidine nucleotide biosynthesis. Has preference for UMP and CMP as phosphate acceptors.</text>
</comment>
<comment type="catalytic activity">
    <reaction evidence="8 9">
        <text>UMP + ATP = UDP + ADP</text>
        <dbReference type="Rhea" id="RHEA:24400"/>
        <dbReference type="ChEBI" id="CHEBI:30616"/>
        <dbReference type="ChEBI" id="CHEBI:57865"/>
        <dbReference type="ChEBI" id="CHEBI:58223"/>
        <dbReference type="ChEBI" id="CHEBI:456216"/>
        <dbReference type="EC" id="2.7.4.14"/>
    </reaction>
</comment>
<comment type="domain">
    <text evidence="9">Consists of three domains, a large central CORE domain and two small peripheral domains, NMPbind and LID, which undergo movements during catalysis. The LID domain closes over the site of phosphoryl transfer upon ATP binding. Assembling and dissambling the active center during each catalytic cycle provides an effective means to prevent ATP hydrolysis.</text>
</comment>